<dbReference type="NCBIfam" id="TIGR01640">
    <property type="entry name" value="F_box_assoc_1"/>
    <property type="match status" value="1"/>
</dbReference>
<comment type="caution">
    <text evidence="2">The sequence shown here is derived from an EMBL/GenBank/DDBJ whole genome shotgun (WGS) entry which is preliminary data.</text>
</comment>
<dbReference type="Pfam" id="PF00646">
    <property type="entry name" value="F-box"/>
    <property type="match status" value="1"/>
</dbReference>
<dbReference type="EMBL" id="JAUIZM010000011">
    <property type="protein sequence ID" value="KAK1354438.1"/>
    <property type="molecule type" value="Genomic_DNA"/>
</dbReference>
<name>A0AAD8LZV1_9APIA</name>
<proteinExistence type="predicted"/>
<evidence type="ECO:0000313" key="2">
    <source>
        <dbReference type="EMBL" id="KAK1354438.1"/>
    </source>
</evidence>
<dbReference type="InterPro" id="IPR017451">
    <property type="entry name" value="F-box-assoc_interact_dom"/>
</dbReference>
<dbReference type="PANTHER" id="PTHR31672">
    <property type="entry name" value="BNACNNG10540D PROTEIN"/>
    <property type="match status" value="1"/>
</dbReference>
<protein>
    <recommendedName>
        <fullName evidence="1">F-box domain-containing protein</fullName>
    </recommendedName>
</protein>
<reference evidence="2" key="1">
    <citation type="submission" date="2023-02" db="EMBL/GenBank/DDBJ databases">
        <title>Genome of toxic invasive species Heracleum sosnowskyi carries increased number of genes despite the absence of recent whole-genome duplications.</title>
        <authorList>
            <person name="Schelkunov M."/>
            <person name="Shtratnikova V."/>
            <person name="Makarenko M."/>
            <person name="Klepikova A."/>
            <person name="Omelchenko D."/>
            <person name="Novikova G."/>
            <person name="Obukhova E."/>
            <person name="Bogdanov V."/>
            <person name="Penin A."/>
            <person name="Logacheva M."/>
        </authorList>
    </citation>
    <scope>NUCLEOTIDE SEQUENCE</scope>
    <source>
        <strain evidence="2">Hsosn_3</strain>
        <tissue evidence="2">Leaf</tissue>
    </source>
</reference>
<reference evidence="2" key="2">
    <citation type="submission" date="2023-05" db="EMBL/GenBank/DDBJ databases">
        <authorList>
            <person name="Schelkunov M.I."/>
        </authorList>
    </citation>
    <scope>NUCLEOTIDE SEQUENCE</scope>
    <source>
        <strain evidence="2">Hsosn_3</strain>
        <tissue evidence="2">Leaf</tissue>
    </source>
</reference>
<dbReference type="Pfam" id="PF08268">
    <property type="entry name" value="FBA_3"/>
    <property type="match status" value="1"/>
</dbReference>
<dbReference type="InterPro" id="IPR013187">
    <property type="entry name" value="F-box-assoc_dom_typ3"/>
</dbReference>
<dbReference type="SMART" id="SM00256">
    <property type="entry name" value="FBOX"/>
    <property type="match status" value="1"/>
</dbReference>
<dbReference type="CDD" id="cd22157">
    <property type="entry name" value="F-box_AtFBW1-like"/>
    <property type="match status" value="1"/>
</dbReference>
<organism evidence="2 3">
    <name type="scientific">Heracleum sosnowskyi</name>
    <dbReference type="NCBI Taxonomy" id="360622"/>
    <lineage>
        <taxon>Eukaryota</taxon>
        <taxon>Viridiplantae</taxon>
        <taxon>Streptophyta</taxon>
        <taxon>Embryophyta</taxon>
        <taxon>Tracheophyta</taxon>
        <taxon>Spermatophyta</taxon>
        <taxon>Magnoliopsida</taxon>
        <taxon>eudicotyledons</taxon>
        <taxon>Gunneridae</taxon>
        <taxon>Pentapetalae</taxon>
        <taxon>asterids</taxon>
        <taxon>campanulids</taxon>
        <taxon>Apiales</taxon>
        <taxon>Apiaceae</taxon>
        <taxon>Apioideae</taxon>
        <taxon>apioid superclade</taxon>
        <taxon>Tordylieae</taxon>
        <taxon>Tordyliinae</taxon>
        <taxon>Heracleum</taxon>
    </lineage>
</organism>
<dbReference type="InterPro" id="IPR050796">
    <property type="entry name" value="SCF_F-box_component"/>
</dbReference>
<evidence type="ECO:0000313" key="3">
    <source>
        <dbReference type="Proteomes" id="UP001237642"/>
    </source>
</evidence>
<gene>
    <name evidence="2" type="ORF">POM88_047694</name>
</gene>
<dbReference type="PANTHER" id="PTHR31672:SF13">
    <property type="entry name" value="F-BOX PROTEIN CPR30-LIKE"/>
    <property type="match status" value="1"/>
</dbReference>
<evidence type="ECO:0000259" key="1">
    <source>
        <dbReference type="SMART" id="SM00256"/>
    </source>
</evidence>
<dbReference type="SUPFAM" id="SSF81383">
    <property type="entry name" value="F-box domain"/>
    <property type="match status" value="1"/>
</dbReference>
<feature type="domain" description="F-box" evidence="1">
    <location>
        <begin position="11"/>
        <end position="51"/>
    </location>
</feature>
<dbReference type="InterPro" id="IPR036047">
    <property type="entry name" value="F-box-like_dom_sf"/>
</dbReference>
<accession>A0AAD8LZV1</accession>
<sequence length="362" mass="41958">MARFKRWKLCLPIDMVMEVLCLLPVLSLIRFKCVCKTWLSIIEDPGFIKVHMDRSQIMAKKKTSLLMISKDAAYKSLPRFTSINFQYYLHMPLRFRVVGSCRGIICLIDRKQCYLWNPSTMQSKQLPKYPGFYEKAALDYSHSRVQVGFGFDFVSNEYKVLRFICPYKDYKTTAVPISQLYSTGTNSWKVINFPDNSPLGFPILRLGPVINGVLHMDYKKQVVSFDLHNEVFTVIPFPSSKIIKSNVLDFESSVAVIFQSKKKKSRISLWTLADIHGKLFWTKKFDIVHRDIHWVNSYLGGGLLYGRKESSILYDYITNDFKSFPRLVKAPEAVFKYTETLASVEGFRPSISFLSKFYPPVK</sequence>
<dbReference type="InterPro" id="IPR001810">
    <property type="entry name" value="F-box_dom"/>
</dbReference>
<dbReference type="Proteomes" id="UP001237642">
    <property type="component" value="Unassembled WGS sequence"/>
</dbReference>
<dbReference type="AlphaFoldDB" id="A0AAD8LZV1"/>
<dbReference type="Gene3D" id="1.20.1280.50">
    <property type="match status" value="1"/>
</dbReference>
<keyword evidence="3" id="KW-1185">Reference proteome</keyword>